<reference evidence="1" key="1">
    <citation type="submission" date="2017-04" db="EMBL/GenBank/DDBJ databases">
        <title>Genome deletions in a multicellular cyanobacterial endosymbiont for morphological adaptation in marine diatoms.</title>
        <authorList>
            <person name="Wang Y."/>
            <person name="Gao H."/>
            <person name="Li R."/>
            <person name="Xu X."/>
        </authorList>
    </citation>
    <scope>NUCLEOTIDE SEQUENCE</scope>
    <source>
        <strain evidence="1">FACHB 800</strain>
    </source>
</reference>
<keyword evidence="2" id="KW-1185">Reference proteome</keyword>
<sequence length="69" mass="7616">MPILNICQLFFNPNQTKISKLAPSTLPKLHSPLTSLNLVCESYIDKLQGYFALGITSCHILTPNTLLVS</sequence>
<accession>A0A975T4Z0</accession>
<dbReference type="Proteomes" id="UP000683511">
    <property type="component" value="Chromosome"/>
</dbReference>
<dbReference type="AlphaFoldDB" id="A0A975T4Z0"/>
<evidence type="ECO:0000313" key="1">
    <source>
        <dbReference type="EMBL" id="QXE21527.1"/>
    </source>
</evidence>
<protein>
    <submittedName>
        <fullName evidence="1">Uncharacterized protein</fullName>
    </submittedName>
</protein>
<proteinExistence type="predicted"/>
<organism evidence="1 2">
    <name type="scientific">Richelia sinica FACHB-800</name>
    <dbReference type="NCBI Taxonomy" id="1357546"/>
    <lineage>
        <taxon>Bacteria</taxon>
        <taxon>Bacillati</taxon>
        <taxon>Cyanobacteriota</taxon>
        <taxon>Cyanophyceae</taxon>
        <taxon>Nostocales</taxon>
        <taxon>Nostocaceae</taxon>
        <taxon>Richelia</taxon>
    </lineage>
</organism>
<dbReference type="KEGG" id="rsin:B6N60_00203"/>
<gene>
    <name evidence="1" type="ORF">B6N60_00203</name>
</gene>
<dbReference type="EMBL" id="CP021056">
    <property type="protein sequence ID" value="QXE21527.1"/>
    <property type="molecule type" value="Genomic_DNA"/>
</dbReference>
<name>A0A975T4Z0_9NOST</name>
<evidence type="ECO:0000313" key="2">
    <source>
        <dbReference type="Proteomes" id="UP000683511"/>
    </source>
</evidence>